<dbReference type="InterPro" id="IPR045261">
    <property type="entry name" value="MORC_ATPase"/>
</dbReference>
<keyword evidence="2" id="KW-0067">ATP-binding</keyword>
<evidence type="ECO:0000313" key="2">
    <source>
        <dbReference type="EMBL" id="MCF2564780.1"/>
    </source>
</evidence>
<reference evidence="2 3" key="1">
    <citation type="submission" date="2020-12" db="EMBL/GenBank/DDBJ databases">
        <title>Whole genome sequences of gut porcine anaerobes.</title>
        <authorList>
            <person name="Kubasova T."/>
            <person name="Jahodarova E."/>
            <person name="Rychlik I."/>
        </authorList>
    </citation>
    <scope>NUCLEOTIDE SEQUENCE [LARGE SCALE GENOMIC DNA]</scope>
    <source>
        <strain evidence="2 3">An925</strain>
    </source>
</reference>
<comment type="caution">
    <text evidence="2">The sequence shown here is derived from an EMBL/GenBank/DDBJ whole genome shotgun (WGS) entry which is preliminary data.</text>
</comment>
<keyword evidence="2" id="KW-0547">Nucleotide-binding</keyword>
<dbReference type="PANTHER" id="PTHR23336:SF50">
    <property type="entry name" value="PROTEIN MICRORCHIDIA 1-RELATED"/>
    <property type="match status" value="1"/>
</dbReference>
<dbReference type="PANTHER" id="PTHR23336">
    <property type="entry name" value="ZINC FINGER CW-TYPE COILED-COIL DOMAIN PROTEIN 3"/>
    <property type="match status" value="1"/>
</dbReference>
<feature type="compositionally biased region" description="Basic and acidic residues" evidence="1">
    <location>
        <begin position="368"/>
        <end position="383"/>
    </location>
</feature>
<organism evidence="2 3">
    <name type="scientific">Xylanibacter brevis</name>
    <dbReference type="NCBI Taxonomy" id="83231"/>
    <lineage>
        <taxon>Bacteria</taxon>
        <taxon>Pseudomonadati</taxon>
        <taxon>Bacteroidota</taxon>
        <taxon>Bacteroidia</taxon>
        <taxon>Bacteroidales</taxon>
        <taxon>Prevotellaceae</taxon>
        <taxon>Xylanibacter</taxon>
    </lineage>
</organism>
<dbReference type="InterPro" id="IPR036890">
    <property type="entry name" value="HATPase_C_sf"/>
</dbReference>
<dbReference type="SUPFAM" id="SSF55874">
    <property type="entry name" value="ATPase domain of HSP90 chaperone/DNA topoisomerase II/histidine kinase"/>
    <property type="match status" value="1"/>
</dbReference>
<proteinExistence type="predicted"/>
<evidence type="ECO:0000313" key="3">
    <source>
        <dbReference type="Proteomes" id="UP001200470"/>
    </source>
</evidence>
<sequence length="535" mass="60690">MIITHQNKTAEDFELLPDPERIVNGLRDTGYNFNTAIADIVDNSIAANATKISIDVNMDPNMNIRVYIADNGCGMDLEGLKNAMKYGSKERSEKNSLGKFGLGLKTASTAFCKRFSLLSRTSEEMILRKVQWDLDYIAAKGSWMLQFPTIEEDEEEMLNIVAGNGSGTLLVWDNLDRLLKDYKTLKNAQRALAKILNELKFHLSMVFQRYLDVNDRRAKNVEILVNTAQLNSWDPFCTKEEMTETLQVEDVPVDMPDGSQATFHIAAYIIPKKGEYSSIEAEKQARGSNDFQGIYVYRENRLIHNGDWFGFMKKEPHFSLLRVDFSFDYKMDELLSVDIKKSRILLIGELAQYIINFLGAPRREAEKRYRDKENKTVHEKGENAHIPSNQNIDSKAPDLEGSKITPKGEDSAEISNNNGTFTKTISIKNNVDPKQNRVIPVPSIEGNALWEPALADGKHAVNINETHPFYKKIYGPYLAQHLVVEGLDDLLWALAEAENTTCSPSSIENYEDMRFTVSRILKRLVADLPDPEEED</sequence>
<dbReference type="EMBL" id="JADYTN010000038">
    <property type="protein sequence ID" value="MCF2564780.1"/>
    <property type="molecule type" value="Genomic_DNA"/>
</dbReference>
<feature type="compositionally biased region" description="Basic and acidic residues" evidence="1">
    <location>
        <begin position="395"/>
        <end position="410"/>
    </location>
</feature>
<accession>A0ABS9CI42</accession>
<name>A0ABS9CI42_9BACT</name>
<dbReference type="RefSeq" id="WP_301638654.1">
    <property type="nucleotide sequence ID" value="NZ_JADYTN010000038.1"/>
</dbReference>
<dbReference type="Pfam" id="PF13589">
    <property type="entry name" value="HATPase_c_3"/>
    <property type="match status" value="1"/>
</dbReference>
<feature type="region of interest" description="Disordered" evidence="1">
    <location>
        <begin position="368"/>
        <end position="419"/>
    </location>
</feature>
<dbReference type="GO" id="GO:0005524">
    <property type="term" value="F:ATP binding"/>
    <property type="evidence" value="ECO:0007669"/>
    <property type="project" value="UniProtKB-KW"/>
</dbReference>
<protein>
    <submittedName>
        <fullName evidence="2">ATP-binding protein</fullName>
    </submittedName>
</protein>
<evidence type="ECO:0000256" key="1">
    <source>
        <dbReference type="SAM" id="MobiDB-lite"/>
    </source>
</evidence>
<gene>
    <name evidence="2" type="ORF">I6E12_11805</name>
</gene>
<keyword evidence="3" id="KW-1185">Reference proteome</keyword>
<dbReference type="Proteomes" id="UP001200470">
    <property type="component" value="Unassembled WGS sequence"/>
</dbReference>
<dbReference type="Gene3D" id="3.30.565.10">
    <property type="entry name" value="Histidine kinase-like ATPase, C-terminal domain"/>
    <property type="match status" value="1"/>
</dbReference>